<dbReference type="InterPro" id="IPR050767">
    <property type="entry name" value="Sel1_AlgK"/>
</dbReference>
<dbReference type="PANTHER" id="PTHR11102">
    <property type="entry name" value="SEL-1-LIKE PROTEIN"/>
    <property type="match status" value="1"/>
</dbReference>
<sequence length="710" mass="77829">MGDQFKEQERAYFEHLMAETGADNNWNVVCKGTQDDQELAEEELAAQPMAVDAEMEVLAVSPIDPSDLDDGFNYLDDRAGGYEPPSPDGLTIVRQTLQGDGPQDSLELRKLLKQGVRTSSMIKKAREKGNGDNMGYASGEDGEGDEGVRPDTPLFSRIYFPTNTDPMTIQETHPLVQAVRRVYETGQPTIPSNITHIACHPDSSSSGKDVILWDDIKAVFGDVAHIRAGSTVQSFLKGGDHKNLDPLRIAAVPGATLEVVVRGHPVRAEFSVLQETPNIAQLQKLSREAQQETITSTRHSKYSYIRNPVMARPRRTINTTTTEQLSTTISVPDTYQTLNATPPSPLQLAPEESIRGSKQDLISTMVTARSGCRYAQAGLGTMYLDGLTVSQDCVQAMDWFLKAAEQGSADAQCGIGFMYENGKGVPKDHYKAALWYAKASEQGQAYAQHNFGRMYRDGRGVTKDEAKAAELFLKAAEKGHADAQGNIGVAYDKGQGVPQDHAKAAEWYLKSAEQGSSASQHNLATLYQHGNGVEQDYGQSLVWYHKAAEQGSAAAMFAVGYNYHYGHGVTQDYTQAMEWYVKAADLGNPVAQYNIASMYDDGQGVPQDYEVAMDWFLKAAEQGLAAAQNSLGMMYQYGQGVLQDYSLAVEWYREAADQGHADGQFNLGNMYEDGEGVLADKAEAMKWFQKAADQGNTNATKRLAHLKRQA</sequence>
<dbReference type="InterPro" id="IPR006597">
    <property type="entry name" value="Sel1-like"/>
</dbReference>
<name>A0ABQ7K4D4_9FUNG</name>
<dbReference type="Gene3D" id="1.25.40.10">
    <property type="entry name" value="Tetratricopeptide repeat domain"/>
    <property type="match status" value="3"/>
</dbReference>
<comment type="similarity">
    <text evidence="1">Belongs to the sel-1 family.</text>
</comment>
<dbReference type="EMBL" id="JAAAIM010000244">
    <property type="protein sequence ID" value="KAG0291397.1"/>
    <property type="molecule type" value="Genomic_DNA"/>
</dbReference>
<feature type="region of interest" description="Disordered" evidence="2">
    <location>
        <begin position="334"/>
        <end position="353"/>
    </location>
</feature>
<evidence type="ECO:0000256" key="1">
    <source>
        <dbReference type="ARBA" id="ARBA00038101"/>
    </source>
</evidence>
<reference evidence="3 4" key="1">
    <citation type="journal article" date="2020" name="Fungal Divers.">
        <title>Resolving the Mortierellaceae phylogeny through synthesis of multi-gene phylogenetics and phylogenomics.</title>
        <authorList>
            <person name="Vandepol N."/>
            <person name="Liber J."/>
            <person name="Desiro A."/>
            <person name="Na H."/>
            <person name="Kennedy M."/>
            <person name="Barry K."/>
            <person name="Grigoriev I.V."/>
            <person name="Miller A.N."/>
            <person name="O'Donnell K."/>
            <person name="Stajich J.E."/>
            <person name="Bonito G."/>
        </authorList>
    </citation>
    <scope>NUCLEOTIDE SEQUENCE [LARGE SCALE GENOMIC DNA]</scope>
    <source>
        <strain evidence="3 4">AD045</strain>
    </source>
</reference>
<evidence type="ECO:0000256" key="2">
    <source>
        <dbReference type="SAM" id="MobiDB-lite"/>
    </source>
</evidence>
<evidence type="ECO:0008006" key="5">
    <source>
        <dbReference type="Google" id="ProtNLM"/>
    </source>
</evidence>
<dbReference type="PANTHER" id="PTHR11102:SF160">
    <property type="entry name" value="ERAD-ASSOCIATED E3 UBIQUITIN-PROTEIN LIGASE COMPONENT HRD3"/>
    <property type="match status" value="1"/>
</dbReference>
<keyword evidence="4" id="KW-1185">Reference proteome</keyword>
<gene>
    <name evidence="3" type="ORF">BGZ96_005233</name>
</gene>
<protein>
    <recommendedName>
        <fullName evidence="5">HCP-like protein</fullName>
    </recommendedName>
</protein>
<feature type="region of interest" description="Disordered" evidence="2">
    <location>
        <begin position="123"/>
        <end position="151"/>
    </location>
</feature>
<organism evidence="3 4">
    <name type="scientific">Linnemannia gamsii</name>
    <dbReference type="NCBI Taxonomy" id="64522"/>
    <lineage>
        <taxon>Eukaryota</taxon>
        <taxon>Fungi</taxon>
        <taxon>Fungi incertae sedis</taxon>
        <taxon>Mucoromycota</taxon>
        <taxon>Mortierellomycotina</taxon>
        <taxon>Mortierellomycetes</taxon>
        <taxon>Mortierellales</taxon>
        <taxon>Mortierellaceae</taxon>
        <taxon>Linnemannia</taxon>
    </lineage>
</organism>
<evidence type="ECO:0000313" key="4">
    <source>
        <dbReference type="Proteomes" id="UP001194696"/>
    </source>
</evidence>
<dbReference type="Pfam" id="PF08238">
    <property type="entry name" value="Sel1"/>
    <property type="match status" value="9"/>
</dbReference>
<comment type="caution">
    <text evidence="3">The sequence shown here is derived from an EMBL/GenBank/DDBJ whole genome shotgun (WGS) entry which is preliminary data.</text>
</comment>
<dbReference type="InterPro" id="IPR011990">
    <property type="entry name" value="TPR-like_helical_dom_sf"/>
</dbReference>
<dbReference type="SUPFAM" id="SSF81901">
    <property type="entry name" value="HCP-like"/>
    <property type="match status" value="3"/>
</dbReference>
<dbReference type="Proteomes" id="UP001194696">
    <property type="component" value="Unassembled WGS sequence"/>
</dbReference>
<dbReference type="SMART" id="SM00671">
    <property type="entry name" value="SEL1"/>
    <property type="match status" value="9"/>
</dbReference>
<proteinExistence type="inferred from homology"/>
<evidence type="ECO:0000313" key="3">
    <source>
        <dbReference type="EMBL" id="KAG0291397.1"/>
    </source>
</evidence>
<accession>A0ABQ7K4D4</accession>